<keyword evidence="6" id="KW-1133">Transmembrane helix</keyword>
<dbReference type="InterPro" id="IPR011042">
    <property type="entry name" value="6-blade_b-propeller_TolB-like"/>
</dbReference>
<dbReference type="Gene3D" id="4.10.400.10">
    <property type="entry name" value="Low-density Lipoprotein Receptor"/>
    <property type="match status" value="1"/>
</dbReference>
<dbReference type="STRING" id="32264.T1KXL0"/>
<evidence type="ECO:0000256" key="6">
    <source>
        <dbReference type="ARBA" id="ARBA00022989"/>
    </source>
</evidence>
<keyword evidence="14" id="KW-1185">Reference proteome</keyword>
<dbReference type="HOGENOM" id="CLU_025357_0_0_1"/>
<dbReference type="eggNOG" id="KOG1215">
    <property type="taxonomic scope" value="Eukaryota"/>
</dbReference>
<keyword evidence="3" id="KW-0254">Endocytosis</keyword>
<dbReference type="InterPro" id="IPR000033">
    <property type="entry name" value="LDLR_classB_rpt"/>
</dbReference>
<evidence type="ECO:0000256" key="2">
    <source>
        <dbReference type="ARBA" id="ARBA00022536"/>
    </source>
</evidence>
<protein>
    <submittedName>
        <fullName evidence="13">Uncharacterized protein</fullName>
    </submittedName>
</protein>
<evidence type="ECO:0000256" key="9">
    <source>
        <dbReference type="ARBA" id="ARBA00023170"/>
    </source>
</evidence>
<evidence type="ECO:0000256" key="11">
    <source>
        <dbReference type="PROSITE-ProRule" id="PRU00124"/>
    </source>
</evidence>
<dbReference type="AlphaFoldDB" id="T1KXL0"/>
<dbReference type="InterPro" id="IPR051221">
    <property type="entry name" value="LDLR-related"/>
</dbReference>
<dbReference type="SUPFAM" id="SSF57424">
    <property type="entry name" value="LDL receptor-like module"/>
    <property type="match status" value="1"/>
</dbReference>
<dbReference type="EMBL" id="CAEY01000696">
    <property type="status" value="NOT_ANNOTATED_CDS"/>
    <property type="molecule type" value="Genomic_DNA"/>
</dbReference>
<dbReference type="GO" id="GO:0043235">
    <property type="term" value="C:receptor complex"/>
    <property type="evidence" value="ECO:0007669"/>
    <property type="project" value="TreeGrafter"/>
</dbReference>
<evidence type="ECO:0000256" key="3">
    <source>
        <dbReference type="ARBA" id="ARBA00022583"/>
    </source>
</evidence>
<evidence type="ECO:0000256" key="8">
    <source>
        <dbReference type="ARBA" id="ARBA00023157"/>
    </source>
</evidence>
<dbReference type="Proteomes" id="UP000015104">
    <property type="component" value="Unassembled WGS sequence"/>
</dbReference>
<dbReference type="Pfam" id="PF00057">
    <property type="entry name" value="Ldl_recept_a"/>
    <property type="match status" value="1"/>
</dbReference>
<proteinExistence type="predicted"/>
<dbReference type="GO" id="GO:0006897">
    <property type="term" value="P:endocytosis"/>
    <property type="evidence" value="ECO:0007669"/>
    <property type="project" value="UniProtKB-KW"/>
</dbReference>
<keyword evidence="5" id="KW-0677">Repeat</keyword>
<dbReference type="SMART" id="SM00192">
    <property type="entry name" value="LDLa"/>
    <property type="match status" value="1"/>
</dbReference>
<keyword evidence="2" id="KW-0245">EGF-like domain</keyword>
<dbReference type="InterPro" id="IPR023415">
    <property type="entry name" value="LDLR_class-A_CS"/>
</dbReference>
<keyword evidence="4" id="KW-0812">Transmembrane</keyword>
<dbReference type="InterPro" id="IPR036055">
    <property type="entry name" value="LDL_receptor-like_sf"/>
</dbReference>
<dbReference type="GO" id="GO:0005886">
    <property type="term" value="C:plasma membrane"/>
    <property type="evidence" value="ECO:0007669"/>
    <property type="project" value="TreeGrafter"/>
</dbReference>
<evidence type="ECO:0000256" key="5">
    <source>
        <dbReference type="ARBA" id="ARBA00022737"/>
    </source>
</evidence>
<comment type="caution">
    <text evidence="11">Lacks conserved residue(s) required for the propagation of feature annotation.</text>
</comment>
<organism evidence="13 14">
    <name type="scientific">Tetranychus urticae</name>
    <name type="common">Two-spotted spider mite</name>
    <dbReference type="NCBI Taxonomy" id="32264"/>
    <lineage>
        <taxon>Eukaryota</taxon>
        <taxon>Metazoa</taxon>
        <taxon>Ecdysozoa</taxon>
        <taxon>Arthropoda</taxon>
        <taxon>Chelicerata</taxon>
        <taxon>Arachnida</taxon>
        <taxon>Acari</taxon>
        <taxon>Acariformes</taxon>
        <taxon>Trombidiformes</taxon>
        <taxon>Prostigmata</taxon>
        <taxon>Eleutherengona</taxon>
        <taxon>Raphignathae</taxon>
        <taxon>Tetranychoidea</taxon>
        <taxon>Tetranychidae</taxon>
        <taxon>Tetranychus</taxon>
    </lineage>
</organism>
<evidence type="ECO:0000256" key="10">
    <source>
        <dbReference type="ARBA" id="ARBA00023180"/>
    </source>
</evidence>
<dbReference type="SMART" id="SM00135">
    <property type="entry name" value="LY"/>
    <property type="match status" value="2"/>
</dbReference>
<dbReference type="PROSITE" id="PS50068">
    <property type="entry name" value="LDLRA_2"/>
    <property type="match status" value="1"/>
</dbReference>
<dbReference type="PROSITE" id="PS01209">
    <property type="entry name" value="LDLRA_1"/>
    <property type="match status" value="1"/>
</dbReference>
<accession>T1KXL0</accession>
<comment type="subcellular location">
    <subcellularLocation>
        <location evidence="1">Membrane</location>
        <topology evidence="1">Single-pass membrane protein</topology>
    </subcellularLocation>
</comment>
<name>T1KXL0_TETUR</name>
<keyword evidence="10" id="KW-0325">Glycoprotein</keyword>
<sequence length="651" mass="74041">MKGQNTSSKRYSSFVTINHCLVTFLVIVLSINRSHAFRFWWTGPEPVASTTEPPEEMTSSTGEYYTPPPFDYSRVITVNRTYKVNWSTELPKLFDTTPPYLTATPEGVQKTFEVSGELVSPNDDTTRPSVNHWPTYPPFTTDKAPEENTQIFGDAGRSNESPPEAVNDKLTQEPRSQFVHRYFCKCYEGICTIYNDNRAMTSTTFPTETTVKNLEIYSNSSTEDVTHMLSPDSIRLPEILTSTSPTESTVQSQTSYDVLVPTSTEGDPKIFEDVTPEPSVENPWPTVNCHADEFSCHSKRLCIKPHLVCDGINDCDDGSDELMCDSRLQILSSDFICGNDDCIQSYDPDQSPSACGQWDFGNIHVACKYKNEKVPSVVFSSLNALYETIVPKNESKIHANKAIRFDLSGISAFHYVNNYDILIWLDTSKNKIYWTTFWPSLRKIGGLEILNHQVSINGTHQIHGFVYDWENNALIWVDDYGIRSDELYIESFINTWIYHYRCKKQFIFWTNVGVGPNRSNFIEQIDISGEPRTEKIVETNILRPVGLAIDTENTKVYWIDGLYGTLESVGYDGTNRIILYESLPFIDELISMDIFSNYLYFTDKINSTIQRININNAVKKVDTLVSVRNGPPTWVKIIDPRVRFSSSDNGP</sequence>
<dbReference type="Gene3D" id="2.120.10.30">
    <property type="entry name" value="TolB, C-terminal domain"/>
    <property type="match status" value="1"/>
</dbReference>
<keyword evidence="7" id="KW-0472">Membrane</keyword>
<reference evidence="13" key="2">
    <citation type="submission" date="2015-06" db="UniProtKB">
        <authorList>
            <consortium name="EnsemblMetazoa"/>
        </authorList>
    </citation>
    <scope>IDENTIFICATION</scope>
</reference>
<evidence type="ECO:0000256" key="1">
    <source>
        <dbReference type="ARBA" id="ARBA00004167"/>
    </source>
</evidence>
<dbReference type="EnsemblMetazoa" id="tetur26g00540.1">
    <property type="protein sequence ID" value="tetur26g00540.1"/>
    <property type="gene ID" value="tetur26g00540"/>
</dbReference>
<evidence type="ECO:0000256" key="7">
    <source>
        <dbReference type="ARBA" id="ARBA00023136"/>
    </source>
</evidence>
<dbReference type="InterPro" id="IPR002172">
    <property type="entry name" value="LDrepeatLR_classA_rpt"/>
</dbReference>
<dbReference type="PANTHER" id="PTHR22722">
    <property type="entry name" value="LOW-DENSITY LIPOPROTEIN RECEPTOR-RELATED PROTEIN 2-RELATED"/>
    <property type="match status" value="1"/>
</dbReference>
<keyword evidence="9" id="KW-0675">Receptor</keyword>
<evidence type="ECO:0000256" key="12">
    <source>
        <dbReference type="SAM" id="MobiDB-lite"/>
    </source>
</evidence>
<evidence type="ECO:0000313" key="13">
    <source>
        <dbReference type="EnsemblMetazoa" id="tetur26g00540.1"/>
    </source>
</evidence>
<keyword evidence="8 11" id="KW-1015">Disulfide bond</keyword>
<reference evidence="14" key="1">
    <citation type="submission" date="2011-08" db="EMBL/GenBank/DDBJ databases">
        <authorList>
            <person name="Rombauts S."/>
        </authorList>
    </citation>
    <scope>NUCLEOTIDE SEQUENCE</scope>
    <source>
        <strain evidence="14">London</strain>
    </source>
</reference>
<feature type="region of interest" description="Disordered" evidence="12">
    <location>
        <begin position="119"/>
        <end position="172"/>
    </location>
</feature>
<feature type="disulfide bond" evidence="11">
    <location>
        <begin position="309"/>
        <end position="324"/>
    </location>
</feature>
<dbReference type="SUPFAM" id="SSF63825">
    <property type="entry name" value="YWTD domain"/>
    <property type="match status" value="1"/>
</dbReference>
<evidence type="ECO:0000313" key="14">
    <source>
        <dbReference type="Proteomes" id="UP000015104"/>
    </source>
</evidence>
<evidence type="ECO:0000256" key="4">
    <source>
        <dbReference type="ARBA" id="ARBA00022692"/>
    </source>
</evidence>
<dbReference type="CDD" id="cd00112">
    <property type="entry name" value="LDLa"/>
    <property type="match status" value="1"/>
</dbReference>